<dbReference type="Proteomes" id="UP000012101">
    <property type="component" value="Unassembled WGS sequence"/>
</dbReference>
<comment type="caution">
    <text evidence="1">The sequence shown here is derived from an EMBL/GenBank/DDBJ whole genome shotgun (WGS) entry which is preliminary data.</text>
</comment>
<accession>M6FKG6</accession>
<dbReference type="EMBL" id="AFJM02000074">
    <property type="protein sequence ID" value="EMM70619.1"/>
    <property type="molecule type" value="Genomic_DNA"/>
</dbReference>
<protein>
    <submittedName>
        <fullName evidence="1">Uncharacterized protein</fullName>
    </submittedName>
</protein>
<sequence>MLKRHKQVFKLGKTEKSFTKDSTILSVDISRDKKLFFLSRFVPT</sequence>
<evidence type="ECO:0000313" key="2">
    <source>
        <dbReference type="Proteomes" id="UP000012101"/>
    </source>
</evidence>
<proteinExistence type="predicted"/>
<reference evidence="1 2" key="1">
    <citation type="submission" date="2013-01" db="EMBL/GenBank/DDBJ databases">
        <authorList>
            <person name="Harkins D.M."/>
            <person name="Durkin A.S."/>
            <person name="Brinkac L.M."/>
            <person name="Haft D.H."/>
            <person name="Selengut J.D."/>
            <person name="Sanka R."/>
            <person name="DePew J."/>
            <person name="Purushe J."/>
            <person name="Hospenthal D.R."/>
            <person name="Murray C.K."/>
            <person name="Pimentel G."/>
            <person name="Wasfy M."/>
            <person name="Vinetz J.M."/>
            <person name="Sutton G.G."/>
            <person name="Nierman W.C."/>
            <person name="Fouts D.E."/>
        </authorList>
    </citation>
    <scope>NUCLEOTIDE SEQUENCE [LARGE SCALE GENOMIC DNA]</scope>
    <source>
        <strain evidence="1 2">2006001855</strain>
    </source>
</reference>
<dbReference type="AlphaFoldDB" id="M6FKG6"/>
<evidence type="ECO:0000313" key="1">
    <source>
        <dbReference type="EMBL" id="EMM70619.1"/>
    </source>
</evidence>
<gene>
    <name evidence="1" type="ORF">LEP1GSC038_1122</name>
</gene>
<organism evidence="1 2">
    <name type="scientific">Leptospira weilii str. 2006001855</name>
    <dbReference type="NCBI Taxonomy" id="996804"/>
    <lineage>
        <taxon>Bacteria</taxon>
        <taxon>Pseudomonadati</taxon>
        <taxon>Spirochaetota</taxon>
        <taxon>Spirochaetia</taxon>
        <taxon>Leptospirales</taxon>
        <taxon>Leptospiraceae</taxon>
        <taxon>Leptospira</taxon>
    </lineage>
</organism>
<name>M6FKG6_9LEPT</name>